<sequence length="85" mass="9570">MNTSTWIRRFHRWVSIAFTLTVIANFVAMALRSGPPPPWITYAPLLPLALLLLTGLYLFALPYISHQRARHSPGRSIGDQETPLA</sequence>
<evidence type="ECO:0000256" key="1">
    <source>
        <dbReference type="SAM" id="Phobius"/>
    </source>
</evidence>
<evidence type="ECO:0008006" key="4">
    <source>
        <dbReference type="Google" id="ProtNLM"/>
    </source>
</evidence>
<proteinExistence type="predicted"/>
<protein>
    <recommendedName>
        <fullName evidence="4">Transmembrane protein</fullName>
    </recommendedName>
</protein>
<comment type="caution">
    <text evidence="2">The sequence shown here is derived from an EMBL/GenBank/DDBJ whole genome shotgun (WGS) entry which is preliminary data.</text>
</comment>
<reference evidence="2 3" key="1">
    <citation type="journal article" date="2024" name="Chem. Sci.">
        <title>Discovery of megapolipeptins by genome mining of a Burkholderiales bacteria collection.</title>
        <authorList>
            <person name="Paulo B.S."/>
            <person name="Recchia M.J.J."/>
            <person name="Lee S."/>
            <person name="Fergusson C.H."/>
            <person name="Romanowski S.B."/>
            <person name="Hernandez A."/>
            <person name="Krull N."/>
            <person name="Liu D.Y."/>
            <person name="Cavanagh H."/>
            <person name="Bos A."/>
            <person name="Gray C.A."/>
            <person name="Murphy B.T."/>
            <person name="Linington R.G."/>
            <person name="Eustaquio A.S."/>
        </authorList>
    </citation>
    <scope>NUCLEOTIDE SEQUENCE [LARGE SCALE GENOMIC DNA]</scope>
    <source>
        <strain evidence="2 3">RL17-338-BIC-A</strain>
    </source>
</reference>
<keyword evidence="3" id="KW-1185">Reference proteome</keyword>
<keyword evidence="1" id="KW-0472">Membrane</keyword>
<feature type="transmembrane region" description="Helical" evidence="1">
    <location>
        <begin position="39"/>
        <end position="60"/>
    </location>
</feature>
<evidence type="ECO:0000313" key="3">
    <source>
        <dbReference type="Proteomes" id="UP001629432"/>
    </source>
</evidence>
<dbReference type="RefSeq" id="WP_408333003.1">
    <property type="nucleotide sequence ID" value="NZ_JAQQCF010000001.1"/>
</dbReference>
<gene>
    <name evidence="2" type="ORF">PQQ63_01695</name>
</gene>
<evidence type="ECO:0000313" key="2">
    <source>
        <dbReference type="EMBL" id="MFM0635411.1"/>
    </source>
</evidence>
<keyword evidence="1" id="KW-0812">Transmembrane</keyword>
<feature type="transmembrane region" description="Helical" evidence="1">
    <location>
        <begin position="12"/>
        <end position="33"/>
    </location>
</feature>
<organism evidence="2 3">
    <name type="scientific">Paraburkholderia metrosideri</name>
    <dbReference type="NCBI Taxonomy" id="580937"/>
    <lineage>
        <taxon>Bacteria</taxon>
        <taxon>Pseudomonadati</taxon>
        <taxon>Pseudomonadota</taxon>
        <taxon>Betaproteobacteria</taxon>
        <taxon>Burkholderiales</taxon>
        <taxon>Burkholderiaceae</taxon>
        <taxon>Paraburkholderia</taxon>
    </lineage>
</organism>
<dbReference type="Proteomes" id="UP001629432">
    <property type="component" value="Unassembled WGS sequence"/>
</dbReference>
<accession>A0ABW9DKS7</accession>
<dbReference type="EMBL" id="JAQQCF010000001">
    <property type="protein sequence ID" value="MFM0635411.1"/>
    <property type="molecule type" value="Genomic_DNA"/>
</dbReference>
<name>A0ABW9DKS7_9BURK</name>
<keyword evidence="1" id="KW-1133">Transmembrane helix</keyword>